<sequence length="413" mass="45480">MLSAIASAARSPGHTIPATTGYSTSTTTNAASSAVRKEQMSKKTSLGMAEGTSWPWTTSLGTTEYANKERRLHDEIVAYVAYIMPTEQEIYARSRVIARVGDVVRRRFQRCDLATFGSTAQNLYLPDSDIDLTVTSPREMNREAKVKMLYALSGALKNSLITQNPFVVRKTRVPVIYFDTTPELGSYKCDTTVNSDGLKSVSVVAEYLGSMPALRYLVLVIKGYLSRIQLGSTGTAGLGSYGTILLVVSFLQRNPKSMPVEDITRPLECESLGRLLMGFLEHYGFHFDYANSVVSVMTGGIITKASKGWVVENRPGLLSIEDPTNTENDVGKSTKKIRQVQKAFRDAYGELQTYPLSMHHANALGTILGMSPEVVARREKLKEMVDSGSLDRWLQEIRIPPGAALKYDRYGSG</sequence>
<evidence type="ECO:0000256" key="3">
    <source>
        <dbReference type="ARBA" id="ARBA00022723"/>
    </source>
</evidence>
<dbReference type="InterPro" id="IPR043519">
    <property type="entry name" value="NT_sf"/>
</dbReference>
<keyword evidence="9" id="KW-1185">Reference proteome</keyword>
<proteinExistence type="inferred from homology"/>
<dbReference type="SUPFAM" id="SSF81631">
    <property type="entry name" value="PAP/OAS1 substrate-binding domain"/>
    <property type="match status" value="1"/>
</dbReference>
<dbReference type="GO" id="GO:0010605">
    <property type="term" value="P:negative regulation of macromolecule metabolic process"/>
    <property type="evidence" value="ECO:0007669"/>
    <property type="project" value="UniProtKB-ARBA"/>
</dbReference>
<dbReference type="PANTHER" id="PTHR23092:SF15">
    <property type="entry name" value="INACTIVE NON-CANONICAL POLY(A) RNA POLYMERASE PROTEIN TRF4-2-RELATED"/>
    <property type="match status" value="1"/>
</dbReference>
<dbReference type="Gene3D" id="3.30.460.10">
    <property type="entry name" value="Beta Polymerase, domain 2"/>
    <property type="match status" value="1"/>
</dbReference>
<name>A0A165TH70_9APHY</name>
<dbReference type="Pfam" id="PF03828">
    <property type="entry name" value="PAP_assoc"/>
    <property type="match status" value="1"/>
</dbReference>
<dbReference type="OrthoDB" id="273917at2759"/>
<evidence type="ECO:0000256" key="1">
    <source>
        <dbReference type="ARBA" id="ARBA00008593"/>
    </source>
</evidence>
<feature type="compositionally biased region" description="Low complexity" evidence="5">
    <location>
        <begin position="18"/>
        <end position="34"/>
    </location>
</feature>
<dbReference type="SUPFAM" id="SSF81301">
    <property type="entry name" value="Nucleotidyltransferase"/>
    <property type="match status" value="1"/>
</dbReference>
<evidence type="ECO:0000256" key="4">
    <source>
        <dbReference type="ARBA" id="ARBA00022842"/>
    </source>
</evidence>
<keyword evidence="3" id="KW-0479">Metal-binding</keyword>
<dbReference type="GO" id="GO:0031499">
    <property type="term" value="C:TRAMP complex"/>
    <property type="evidence" value="ECO:0007669"/>
    <property type="project" value="TreeGrafter"/>
</dbReference>
<dbReference type="Gene3D" id="1.10.1410.10">
    <property type="match status" value="1"/>
</dbReference>
<dbReference type="PANTHER" id="PTHR23092">
    <property type="entry name" value="POLY(A) RNA POLYMERASE"/>
    <property type="match status" value="1"/>
</dbReference>
<dbReference type="GO" id="GO:1990817">
    <property type="term" value="F:poly(A) RNA polymerase activity"/>
    <property type="evidence" value="ECO:0007669"/>
    <property type="project" value="UniProtKB-EC"/>
</dbReference>
<comment type="similarity">
    <text evidence="1">Belongs to the DNA polymerase type-B-like family.</text>
</comment>
<keyword evidence="4" id="KW-0460">Magnesium</keyword>
<dbReference type="CDD" id="cd05402">
    <property type="entry name" value="NT_PAP_TUTase"/>
    <property type="match status" value="1"/>
</dbReference>
<feature type="domain" description="Poly(A) RNA polymerase mitochondrial-like central palm" evidence="7">
    <location>
        <begin position="72"/>
        <end position="195"/>
    </location>
</feature>
<evidence type="ECO:0000256" key="5">
    <source>
        <dbReference type="SAM" id="MobiDB-lite"/>
    </source>
</evidence>
<dbReference type="InterPro" id="IPR054708">
    <property type="entry name" value="MTPAP-like_central"/>
</dbReference>
<accession>A0A165TH70</accession>
<organism evidence="8 9">
    <name type="scientific">Daedalea quercina L-15889</name>
    <dbReference type="NCBI Taxonomy" id="1314783"/>
    <lineage>
        <taxon>Eukaryota</taxon>
        <taxon>Fungi</taxon>
        <taxon>Dikarya</taxon>
        <taxon>Basidiomycota</taxon>
        <taxon>Agaricomycotina</taxon>
        <taxon>Agaricomycetes</taxon>
        <taxon>Polyporales</taxon>
        <taxon>Fomitopsis</taxon>
    </lineage>
</organism>
<evidence type="ECO:0000259" key="7">
    <source>
        <dbReference type="Pfam" id="PF22600"/>
    </source>
</evidence>
<dbReference type="InterPro" id="IPR045862">
    <property type="entry name" value="Trf4-like"/>
</dbReference>
<reference evidence="8 9" key="1">
    <citation type="journal article" date="2016" name="Mol. Biol. Evol.">
        <title>Comparative Genomics of Early-Diverging Mushroom-Forming Fungi Provides Insights into the Origins of Lignocellulose Decay Capabilities.</title>
        <authorList>
            <person name="Nagy L.G."/>
            <person name="Riley R."/>
            <person name="Tritt A."/>
            <person name="Adam C."/>
            <person name="Daum C."/>
            <person name="Floudas D."/>
            <person name="Sun H."/>
            <person name="Yadav J.S."/>
            <person name="Pangilinan J."/>
            <person name="Larsson K.H."/>
            <person name="Matsuura K."/>
            <person name="Barry K."/>
            <person name="Labutti K."/>
            <person name="Kuo R."/>
            <person name="Ohm R.A."/>
            <person name="Bhattacharya S.S."/>
            <person name="Shirouzu T."/>
            <person name="Yoshinaga Y."/>
            <person name="Martin F.M."/>
            <person name="Grigoriev I.V."/>
            <person name="Hibbett D.S."/>
        </authorList>
    </citation>
    <scope>NUCLEOTIDE SEQUENCE [LARGE SCALE GENOMIC DNA]</scope>
    <source>
        <strain evidence="8 9">L-15889</strain>
    </source>
</reference>
<evidence type="ECO:0000256" key="2">
    <source>
        <dbReference type="ARBA" id="ARBA00012388"/>
    </source>
</evidence>
<evidence type="ECO:0000259" key="6">
    <source>
        <dbReference type="Pfam" id="PF03828"/>
    </source>
</evidence>
<dbReference type="EMBL" id="KV429037">
    <property type="protein sequence ID" value="KZT73436.1"/>
    <property type="molecule type" value="Genomic_DNA"/>
</dbReference>
<dbReference type="STRING" id="1314783.A0A165TH70"/>
<dbReference type="GO" id="GO:0003729">
    <property type="term" value="F:mRNA binding"/>
    <property type="evidence" value="ECO:0007669"/>
    <property type="project" value="TreeGrafter"/>
</dbReference>
<dbReference type="AlphaFoldDB" id="A0A165TH70"/>
<evidence type="ECO:0000313" key="9">
    <source>
        <dbReference type="Proteomes" id="UP000076727"/>
    </source>
</evidence>
<dbReference type="GO" id="GO:0043634">
    <property type="term" value="P:polyadenylation-dependent ncRNA catabolic process"/>
    <property type="evidence" value="ECO:0007669"/>
    <property type="project" value="TreeGrafter"/>
</dbReference>
<dbReference type="Proteomes" id="UP000076727">
    <property type="component" value="Unassembled WGS sequence"/>
</dbReference>
<dbReference type="EC" id="2.7.7.19" evidence="2"/>
<dbReference type="GO" id="GO:0005730">
    <property type="term" value="C:nucleolus"/>
    <property type="evidence" value="ECO:0007669"/>
    <property type="project" value="TreeGrafter"/>
</dbReference>
<gene>
    <name evidence="8" type="ORF">DAEQUDRAFT_722050</name>
</gene>
<feature type="region of interest" description="Disordered" evidence="5">
    <location>
        <begin position="1"/>
        <end position="39"/>
    </location>
</feature>
<dbReference type="Pfam" id="PF22600">
    <property type="entry name" value="MTPAP-like_central"/>
    <property type="match status" value="1"/>
</dbReference>
<protein>
    <recommendedName>
        <fullName evidence="2">polynucleotide adenylyltransferase</fullName>
        <ecNumber evidence="2">2.7.7.19</ecNumber>
    </recommendedName>
</protein>
<dbReference type="InterPro" id="IPR002058">
    <property type="entry name" value="PAP_assoc"/>
</dbReference>
<feature type="domain" description="PAP-associated" evidence="6">
    <location>
        <begin position="271"/>
        <end position="328"/>
    </location>
</feature>
<dbReference type="GO" id="GO:0031123">
    <property type="term" value="P:RNA 3'-end processing"/>
    <property type="evidence" value="ECO:0007669"/>
    <property type="project" value="TreeGrafter"/>
</dbReference>
<dbReference type="GO" id="GO:0046872">
    <property type="term" value="F:metal ion binding"/>
    <property type="evidence" value="ECO:0007669"/>
    <property type="project" value="UniProtKB-KW"/>
</dbReference>
<keyword evidence="8" id="KW-0808">Transferase</keyword>
<evidence type="ECO:0000313" key="8">
    <source>
        <dbReference type="EMBL" id="KZT73436.1"/>
    </source>
</evidence>